<evidence type="ECO:0000313" key="2">
    <source>
        <dbReference type="Proteomes" id="UP000092498"/>
    </source>
</evidence>
<dbReference type="AlphaFoldDB" id="A0A1B1AMT3"/>
<name>A0A1B1AMT3_9PROT</name>
<dbReference type="InParanoid" id="A0A1B1AMT3"/>
<proteinExistence type="predicted"/>
<organism evidence="1 2">
    <name type="scientific">Candidatus Viadribacter manganicus</name>
    <dbReference type="NCBI Taxonomy" id="1759059"/>
    <lineage>
        <taxon>Bacteria</taxon>
        <taxon>Pseudomonadati</taxon>
        <taxon>Pseudomonadota</taxon>
        <taxon>Alphaproteobacteria</taxon>
        <taxon>Hyphomonadales</taxon>
        <taxon>Hyphomonadaceae</taxon>
        <taxon>Candidatus Viadribacter</taxon>
    </lineage>
</organism>
<dbReference type="KEGG" id="cbot:ATE48_19085"/>
<dbReference type="Proteomes" id="UP000092498">
    <property type="component" value="Chromosome"/>
</dbReference>
<protein>
    <submittedName>
        <fullName evidence="1">Uncharacterized protein</fullName>
    </submittedName>
</protein>
<dbReference type="EMBL" id="CP013244">
    <property type="protein sequence ID" value="ANP47851.1"/>
    <property type="molecule type" value="Genomic_DNA"/>
</dbReference>
<evidence type="ECO:0000313" key="1">
    <source>
        <dbReference type="EMBL" id="ANP47851.1"/>
    </source>
</evidence>
<dbReference type="OrthoDB" id="8481574at2"/>
<accession>A0A1B1AMT3</accession>
<reference evidence="1 2" key="1">
    <citation type="submission" date="2015-11" db="EMBL/GenBank/DDBJ databases">
        <title>Whole-Genome Sequence of Candidatus Oderbacter manganicum from the National Park Lower Oder Valley, Germany.</title>
        <authorList>
            <person name="Braun B."/>
            <person name="Liere K."/>
            <person name="Szewzyk U."/>
        </authorList>
    </citation>
    <scope>NUCLEOTIDE SEQUENCE [LARGE SCALE GENOMIC DNA]</scope>
    <source>
        <strain evidence="1 2">OTSz_A_272</strain>
    </source>
</reference>
<keyword evidence="2" id="KW-1185">Reference proteome</keyword>
<sequence length="73" mass="8118">MAQPVTAILSRQGELAAKARQFTNDTNEASLLVGRVVSRALSTFKGTEADDVITHAMRRDLDRLIEQLKKARH</sequence>
<gene>
    <name evidence="1" type="ORF">ATE48_19085</name>
</gene>
<dbReference type="RefSeq" id="WP_066774377.1">
    <property type="nucleotide sequence ID" value="NZ_CP013244.1"/>
</dbReference>